<dbReference type="Proteomes" id="UP000780801">
    <property type="component" value="Unassembled WGS sequence"/>
</dbReference>
<gene>
    <name evidence="1" type="ORF">BGW38_003824</name>
</gene>
<proteinExistence type="predicted"/>
<organism evidence="1 2">
    <name type="scientific">Lunasporangiospora selenospora</name>
    <dbReference type="NCBI Taxonomy" id="979761"/>
    <lineage>
        <taxon>Eukaryota</taxon>
        <taxon>Fungi</taxon>
        <taxon>Fungi incertae sedis</taxon>
        <taxon>Mucoromycota</taxon>
        <taxon>Mortierellomycotina</taxon>
        <taxon>Mortierellomycetes</taxon>
        <taxon>Mortierellales</taxon>
        <taxon>Mortierellaceae</taxon>
        <taxon>Lunasporangiospora</taxon>
    </lineage>
</organism>
<keyword evidence="2" id="KW-1185">Reference proteome</keyword>
<dbReference type="AlphaFoldDB" id="A0A9P6KHT0"/>
<evidence type="ECO:0000313" key="1">
    <source>
        <dbReference type="EMBL" id="KAF9585115.1"/>
    </source>
</evidence>
<evidence type="ECO:0000313" key="2">
    <source>
        <dbReference type="Proteomes" id="UP000780801"/>
    </source>
</evidence>
<accession>A0A9P6KHT0</accession>
<sequence>MKIKPEGEAVTSPRQWQPPFSVAPFRHLAPVWMLSTAAGALAGVAGSHVDKQEPRRRYLSCAEAQINGSQKESWRSPTAASAFSPLRVVPRGPELLVEKKIRLYGGQSRTRVTVFFCWIGSNCFSRP</sequence>
<name>A0A9P6KHT0_9FUNG</name>
<comment type="caution">
    <text evidence="1">The sequence shown here is derived from an EMBL/GenBank/DDBJ whole genome shotgun (WGS) entry which is preliminary data.</text>
</comment>
<reference evidence="1" key="1">
    <citation type="journal article" date="2020" name="Fungal Divers.">
        <title>Resolving the Mortierellaceae phylogeny through synthesis of multi-gene phylogenetics and phylogenomics.</title>
        <authorList>
            <person name="Vandepol N."/>
            <person name="Liber J."/>
            <person name="Desiro A."/>
            <person name="Na H."/>
            <person name="Kennedy M."/>
            <person name="Barry K."/>
            <person name="Grigoriev I.V."/>
            <person name="Miller A.N."/>
            <person name="O'Donnell K."/>
            <person name="Stajich J.E."/>
            <person name="Bonito G."/>
        </authorList>
    </citation>
    <scope>NUCLEOTIDE SEQUENCE</scope>
    <source>
        <strain evidence="1">KOD1015</strain>
    </source>
</reference>
<protein>
    <submittedName>
        <fullName evidence="1">Uncharacterized protein</fullName>
    </submittedName>
</protein>
<dbReference type="EMBL" id="JAABOA010000250">
    <property type="protein sequence ID" value="KAF9585115.1"/>
    <property type="molecule type" value="Genomic_DNA"/>
</dbReference>